<keyword evidence="2" id="KW-1185">Reference proteome</keyword>
<sequence length="166" mass="17728">MEEKAVAGRALWDRTFHVSLPATEAHGRGGRCANPPRVQRSTIGSILTSGLRRYCAVIGGGGFQIPALVEEAGLCCPQCGASVCAGFHGRWYRTHVTDLSTGEVFEQIPILRVCFCSGSTRSIMPADLWRGRSTLGSVLQTVVHTLREGVGPALEWAGYAGTGEEP</sequence>
<gene>
    <name evidence="1" type="ORF">ACFL6M_06970</name>
</gene>
<protein>
    <submittedName>
        <fullName evidence="1">Uncharacterized protein</fullName>
    </submittedName>
</protein>
<dbReference type="EMBL" id="JBHPKH010000125">
    <property type="protein sequence ID" value="MFC1573325.1"/>
    <property type="molecule type" value="Genomic_DNA"/>
</dbReference>
<evidence type="ECO:0000313" key="2">
    <source>
        <dbReference type="Proteomes" id="UP001593833"/>
    </source>
</evidence>
<accession>A0ABV6YLY5</accession>
<organism evidence="1 2">
    <name type="scientific">Eiseniibacteriota bacterium</name>
    <dbReference type="NCBI Taxonomy" id="2212470"/>
    <lineage>
        <taxon>Bacteria</taxon>
        <taxon>Candidatus Eiseniibacteriota</taxon>
    </lineage>
</organism>
<name>A0ABV6YLY5_UNCEI</name>
<evidence type="ECO:0000313" key="1">
    <source>
        <dbReference type="EMBL" id="MFC1573325.1"/>
    </source>
</evidence>
<comment type="caution">
    <text evidence="1">The sequence shown here is derived from an EMBL/GenBank/DDBJ whole genome shotgun (WGS) entry which is preliminary data.</text>
</comment>
<feature type="non-terminal residue" evidence="1">
    <location>
        <position position="166"/>
    </location>
</feature>
<proteinExistence type="predicted"/>
<dbReference type="Proteomes" id="UP001593833">
    <property type="component" value="Unassembled WGS sequence"/>
</dbReference>
<reference evidence="1 2" key="1">
    <citation type="submission" date="2024-09" db="EMBL/GenBank/DDBJ databases">
        <authorList>
            <person name="D'Angelo T."/>
        </authorList>
    </citation>
    <scope>NUCLEOTIDE SEQUENCE [LARGE SCALE GENOMIC DNA]</scope>
    <source>
        <strain evidence="1">SAG AM-320-E07</strain>
    </source>
</reference>